<dbReference type="Pfam" id="PF13591">
    <property type="entry name" value="MerR_2"/>
    <property type="match status" value="1"/>
</dbReference>
<dbReference type="KEGG" id="fiy:BN1229_v1_2490"/>
<name>A0A0D6JH86_9HYPH</name>
<protein>
    <submittedName>
        <fullName evidence="1">Chaperone modulatory protein CbpM</fullName>
    </submittedName>
</protein>
<dbReference type="EMBL" id="LN829119">
    <property type="protein sequence ID" value="CPR20176.1"/>
    <property type="molecule type" value="Genomic_DNA"/>
</dbReference>
<dbReference type="AlphaFoldDB" id="A0A0D6JH86"/>
<sequence length="112" mass="12556">MAEKQSSVHTAELVSSTTRLTITEICQSCNVDRTWISELVSEGVLEPEGRSEGEWRFAAFTVSRVATARRLERDFNLNIPGIALALELLDEIEGLRARLRALEIPSEEPEDQ</sequence>
<dbReference type="Proteomes" id="UP000033187">
    <property type="component" value="Chromosome 1"/>
</dbReference>
<dbReference type="RefSeq" id="WP_046479200.1">
    <property type="nucleotide sequence ID" value="NZ_LN829118.1"/>
</dbReference>
<evidence type="ECO:0000313" key="2">
    <source>
        <dbReference type="Proteomes" id="UP000033187"/>
    </source>
</evidence>
<organism evidence="1 2">
    <name type="scientific">Candidatus Filomicrobium marinum</name>
    <dbReference type="NCBI Taxonomy" id="1608628"/>
    <lineage>
        <taxon>Bacteria</taxon>
        <taxon>Pseudomonadati</taxon>
        <taxon>Pseudomonadota</taxon>
        <taxon>Alphaproteobacteria</taxon>
        <taxon>Hyphomicrobiales</taxon>
        <taxon>Hyphomicrobiaceae</taxon>
        <taxon>Filomicrobium</taxon>
    </lineage>
</organism>
<proteinExistence type="predicted"/>
<dbReference type="Gene3D" id="1.10.1660.10">
    <property type="match status" value="1"/>
</dbReference>
<gene>
    <name evidence="1" type="primary">cbpM</name>
    <name evidence="1" type="ORF">YBN1229_v1_2490</name>
</gene>
<evidence type="ECO:0000313" key="1">
    <source>
        <dbReference type="EMBL" id="CPR20176.1"/>
    </source>
</evidence>
<dbReference type="KEGG" id="fil:BN1229_v1_3433"/>
<reference evidence="2" key="1">
    <citation type="submission" date="2015-02" db="EMBL/GenBank/DDBJ databases">
        <authorList>
            <person name="Chooi Y.-H."/>
        </authorList>
    </citation>
    <scope>NUCLEOTIDE SEQUENCE [LARGE SCALE GENOMIC DNA]</scope>
    <source>
        <strain evidence="2">strain Y</strain>
    </source>
</reference>
<accession>A0A0D6JH86</accession>
<keyword evidence="2" id="KW-1185">Reference proteome</keyword>
<dbReference type="OrthoDB" id="9799091at2"/>